<evidence type="ECO:0000313" key="4">
    <source>
        <dbReference type="EMBL" id="MFC4312328.1"/>
    </source>
</evidence>
<keyword evidence="5" id="KW-1185">Reference proteome</keyword>
<evidence type="ECO:0000256" key="2">
    <source>
        <dbReference type="SAM" id="SignalP"/>
    </source>
</evidence>
<feature type="chain" id="PRO_5046989001" evidence="2">
    <location>
        <begin position="27"/>
        <end position="337"/>
    </location>
</feature>
<sequence length="337" mass="36285">MNVIRYTGLALWSAIASIAVQGAAGADTAAPARIERMDAALDAIIAPGTTIERVATGFKFTEGPMWREGRLWFSDLRDNKVYAVNRSGKVELLIEHAGGLDPFPADSYLGSNAMATDKDGSVLLIQQGGRKIVRLDAQLNPTALLDRYQGKKLNSPNDLVFAPDGSLWFTDPPFGLSRMDKDPAKELSFNAVYRYANGRLEAMIKDLPLPNGLAFSPDGKTLYVANFGPERFVNAYDVGTDGAVSNARALIEYTSDERRPGGPDGLKVDSAGNVWTTGPGGIRIITPRGKVLGQLLLPEVAANLAFAEQGKVAYITATSSIYKLALRTSGSMPLYQR</sequence>
<dbReference type="Pfam" id="PF08450">
    <property type="entry name" value="SGL"/>
    <property type="match status" value="1"/>
</dbReference>
<dbReference type="Gene3D" id="2.120.10.30">
    <property type="entry name" value="TolB, C-terminal domain"/>
    <property type="match status" value="1"/>
</dbReference>
<evidence type="ECO:0000313" key="5">
    <source>
        <dbReference type="Proteomes" id="UP001595904"/>
    </source>
</evidence>
<dbReference type="InterPro" id="IPR051262">
    <property type="entry name" value="SMP-30/CGR1_Lactonase"/>
</dbReference>
<comment type="caution">
    <text evidence="4">The sequence shown here is derived from an EMBL/GenBank/DDBJ whole genome shotgun (WGS) entry which is preliminary data.</text>
</comment>
<dbReference type="Proteomes" id="UP001595904">
    <property type="component" value="Unassembled WGS sequence"/>
</dbReference>
<protein>
    <submittedName>
        <fullName evidence="4">SMP-30/gluconolactonase/LRE family protein</fullName>
    </submittedName>
</protein>
<dbReference type="PANTHER" id="PTHR47572:SF4">
    <property type="entry name" value="LACTONASE DRP35"/>
    <property type="match status" value="1"/>
</dbReference>
<keyword evidence="2" id="KW-0732">Signal</keyword>
<dbReference type="InterPro" id="IPR013658">
    <property type="entry name" value="SGL"/>
</dbReference>
<evidence type="ECO:0000256" key="1">
    <source>
        <dbReference type="ARBA" id="ARBA00022801"/>
    </source>
</evidence>
<name>A0ABV8SXH3_9GAMM</name>
<accession>A0ABV8SXH3</accession>
<reference evidence="5" key="1">
    <citation type="journal article" date="2019" name="Int. J. Syst. Evol. Microbiol.">
        <title>The Global Catalogue of Microorganisms (GCM) 10K type strain sequencing project: providing services to taxonomists for standard genome sequencing and annotation.</title>
        <authorList>
            <consortium name="The Broad Institute Genomics Platform"/>
            <consortium name="The Broad Institute Genome Sequencing Center for Infectious Disease"/>
            <person name="Wu L."/>
            <person name="Ma J."/>
        </authorList>
    </citation>
    <scope>NUCLEOTIDE SEQUENCE [LARGE SCALE GENOMIC DNA]</scope>
    <source>
        <strain evidence="5">CGMCC 1.10759</strain>
    </source>
</reference>
<dbReference type="EMBL" id="JBHSDU010000014">
    <property type="protein sequence ID" value="MFC4312328.1"/>
    <property type="molecule type" value="Genomic_DNA"/>
</dbReference>
<gene>
    <name evidence="4" type="ORF">ACFPN2_24815</name>
</gene>
<feature type="domain" description="SMP-30/Gluconolactonase/LRE-like region" evidence="3">
    <location>
        <begin position="60"/>
        <end position="318"/>
    </location>
</feature>
<evidence type="ECO:0000259" key="3">
    <source>
        <dbReference type="Pfam" id="PF08450"/>
    </source>
</evidence>
<dbReference type="InterPro" id="IPR011042">
    <property type="entry name" value="6-blade_b-propeller_TolB-like"/>
</dbReference>
<dbReference type="RefSeq" id="WP_380601621.1">
    <property type="nucleotide sequence ID" value="NZ_JBHSDU010000014.1"/>
</dbReference>
<organism evidence="4 5">
    <name type="scientific">Steroidobacter flavus</name>
    <dbReference type="NCBI Taxonomy" id="1842136"/>
    <lineage>
        <taxon>Bacteria</taxon>
        <taxon>Pseudomonadati</taxon>
        <taxon>Pseudomonadota</taxon>
        <taxon>Gammaproteobacteria</taxon>
        <taxon>Steroidobacterales</taxon>
        <taxon>Steroidobacteraceae</taxon>
        <taxon>Steroidobacter</taxon>
    </lineage>
</organism>
<feature type="signal peptide" evidence="2">
    <location>
        <begin position="1"/>
        <end position="26"/>
    </location>
</feature>
<dbReference type="PANTHER" id="PTHR47572">
    <property type="entry name" value="LIPOPROTEIN-RELATED"/>
    <property type="match status" value="1"/>
</dbReference>
<keyword evidence="1" id="KW-0378">Hydrolase</keyword>
<proteinExistence type="predicted"/>
<dbReference type="SUPFAM" id="SSF63829">
    <property type="entry name" value="Calcium-dependent phosphotriesterase"/>
    <property type="match status" value="1"/>
</dbReference>